<feature type="compositionally biased region" description="Low complexity" evidence="1">
    <location>
        <begin position="64"/>
        <end position="83"/>
    </location>
</feature>
<evidence type="ECO:0000256" key="1">
    <source>
        <dbReference type="SAM" id="MobiDB-lite"/>
    </source>
</evidence>
<evidence type="ECO:0000313" key="2">
    <source>
        <dbReference type="EMBL" id="EIP84892.1"/>
    </source>
</evidence>
<protein>
    <submittedName>
        <fullName evidence="2">Uncharacterized protein</fullName>
    </submittedName>
</protein>
<organism evidence="2 3">
    <name type="scientific">Burkholderia humptydooensis MSMB43</name>
    <dbReference type="NCBI Taxonomy" id="441157"/>
    <lineage>
        <taxon>Bacteria</taxon>
        <taxon>Pseudomonadati</taxon>
        <taxon>Pseudomonadota</taxon>
        <taxon>Betaproteobacteria</taxon>
        <taxon>Burkholderiales</taxon>
        <taxon>Burkholderiaceae</taxon>
        <taxon>Burkholderia</taxon>
        <taxon>pseudomallei group</taxon>
    </lineage>
</organism>
<gene>
    <name evidence="2" type="ORF">A33K_18486</name>
</gene>
<proteinExistence type="predicted"/>
<dbReference type="Proteomes" id="UP000004682">
    <property type="component" value="Unassembled WGS sequence"/>
</dbReference>
<reference evidence="3" key="1">
    <citation type="journal article" date="2012" name="J. Bacteriol.">
        <title>Revised Genome Sequence of Burkholderia thailandensis MSMB43 with Improved Annotation.</title>
        <authorList>
            <person name="Zhuo Y."/>
            <person name="Liu L."/>
            <person name="Wang Q."/>
            <person name="Liu X."/>
            <person name="Ren B."/>
            <person name="Liu M."/>
            <person name="Ni P."/>
            <person name="Cheng Y.Q."/>
            <person name="Zhang L."/>
        </authorList>
    </citation>
    <scope>NUCLEOTIDE SEQUENCE [LARGE SCALE GENOMIC DNA]</scope>
    <source>
        <strain evidence="3">MSMB43</strain>
    </source>
</reference>
<accession>A0ABN0FY51</accession>
<feature type="region of interest" description="Disordered" evidence="1">
    <location>
        <begin position="26"/>
        <end position="90"/>
    </location>
</feature>
<name>A0ABN0FY51_9BURK</name>
<evidence type="ECO:0000313" key="3">
    <source>
        <dbReference type="Proteomes" id="UP000004682"/>
    </source>
</evidence>
<keyword evidence="3" id="KW-1185">Reference proteome</keyword>
<dbReference type="EMBL" id="JH692070">
    <property type="protein sequence ID" value="EIP84892.1"/>
    <property type="molecule type" value="Genomic_DNA"/>
</dbReference>
<sequence length="228" mass="24220">MQVDPQVVVEAEHQPAPSAAIIAVTSEVSRPEHSSSSTTPLGSVADKRASGAARGDGRCDSRCSDGCGDGSADSAGVDTGDSSIKTTGTKADGACAIASRETPVTSRRSCSCTHLRNWFALTPAFSARPANDAPGWRQASINLRLPSGSYRCLPSAHVRVTRRGRKSKSVSVIICVRNSSLRTQSWIDSAAPAMCGEFRAYHLPAKTSSFYARMHRARRAARCGPRRD</sequence>
<feature type="compositionally biased region" description="Basic and acidic residues" evidence="1">
    <location>
        <begin position="45"/>
        <end position="63"/>
    </location>
</feature>